<evidence type="ECO:0000256" key="1">
    <source>
        <dbReference type="ARBA" id="ARBA00004123"/>
    </source>
</evidence>
<dbReference type="Gene3D" id="4.10.240.10">
    <property type="entry name" value="Zn(2)-C6 fungal-type DNA-binding domain"/>
    <property type="match status" value="1"/>
</dbReference>
<feature type="region of interest" description="Disordered" evidence="6">
    <location>
        <begin position="685"/>
        <end position="764"/>
    </location>
</feature>
<feature type="compositionally biased region" description="Polar residues" evidence="6">
    <location>
        <begin position="691"/>
        <end position="706"/>
    </location>
</feature>
<keyword evidence="3" id="KW-0805">Transcription regulation</keyword>
<reference evidence="8 9" key="1">
    <citation type="journal article" date="2018" name="G3 (Bethesda)">
        <title>Phylogenetic and Phylogenomic Definition of Rhizopus Species.</title>
        <authorList>
            <person name="Gryganskyi A.P."/>
            <person name="Golan J."/>
            <person name="Dolatabadi S."/>
            <person name="Mondo S."/>
            <person name="Robb S."/>
            <person name="Idnurm A."/>
            <person name="Muszewska A."/>
            <person name="Steczkiewicz K."/>
            <person name="Masonjones S."/>
            <person name="Liao H.L."/>
            <person name="Gajdeczka M.T."/>
            <person name="Anike F."/>
            <person name="Vuek A."/>
            <person name="Anishchenko I.M."/>
            <person name="Voigt K."/>
            <person name="de Hoog G.S."/>
            <person name="Smith M.E."/>
            <person name="Heitman J."/>
            <person name="Vilgalys R."/>
            <person name="Stajich J.E."/>
        </authorList>
    </citation>
    <scope>NUCLEOTIDE SEQUENCE [LARGE SCALE GENOMIC DNA]</scope>
    <source>
        <strain evidence="8 9">LSU 92-RS-03</strain>
    </source>
</reference>
<evidence type="ECO:0000259" key="7">
    <source>
        <dbReference type="PROSITE" id="PS50048"/>
    </source>
</evidence>
<dbReference type="GO" id="GO:0003677">
    <property type="term" value="F:DNA binding"/>
    <property type="evidence" value="ECO:0007669"/>
    <property type="project" value="InterPro"/>
</dbReference>
<evidence type="ECO:0000256" key="6">
    <source>
        <dbReference type="SAM" id="MobiDB-lite"/>
    </source>
</evidence>
<dbReference type="InterPro" id="IPR036864">
    <property type="entry name" value="Zn2-C6_fun-type_DNA-bd_sf"/>
</dbReference>
<dbReference type="PROSITE" id="PS00463">
    <property type="entry name" value="ZN2_CY6_FUNGAL_1"/>
    <property type="match status" value="1"/>
</dbReference>
<dbReference type="EMBL" id="PJQM01002743">
    <property type="protein sequence ID" value="RCH93099.1"/>
    <property type="molecule type" value="Genomic_DNA"/>
</dbReference>
<evidence type="ECO:0000256" key="5">
    <source>
        <dbReference type="ARBA" id="ARBA00023242"/>
    </source>
</evidence>
<comment type="caution">
    <text evidence="8">The sequence shown here is derived from an EMBL/GenBank/DDBJ whole genome shotgun (WGS) entry which is preliminary data.</text>
</comment>
<feature type="compositionally biased region" description="Low complexity" evidence="6">
    <location>
        <begin position="752"/>
        <end position="762"/>
    </location>
</feature>
<feature type="compositionally biased region" description="Polar residues" evidence="6">
    <location>
        <begin position="742"/>
        <end position="751"/>
    </location>
</feature>
<dbReference type="CDD" id="cd00067">
    <property type="entry name" value="GAL4"/>
    <property type="match status" value="1"/>
</dbReference>
<dbReference type="SMART" id="SM00066">
    <property type="entry name" value="GAL4"/>
    <property type="match status" value="1"/>
</dbReference>
<sequence length="839" mass="95884">MSQQENSKPEEQMIKDDNALKKKSTTGAPKRQKIVKACKDCRRRKVKCDGGSPCSTCRRSSIQCVFETTSPKRGATKHYIESLENRIHVIERALNSLGGPTMQLVEEAMRKQQLLDDQQEQKKDVLQTIEDRFLINELGSPNYMQFAMDSTRYTAESTASSSSPKSTISNYSTSTMEIESYLQFYLVQIQPFFPLFVPSYFNRQYAMHELPRILVYAVCMLAAHFQYPSGEDENYYYQKVMMMLDEAVGRPSIGLVQTLLLLIKYMECKNNFMFFEKSKSLMARTIEVCKILQLHTFQPDTPDAAETKKRTFCMVFACNTLLCVEQGIESDFMSHMYIKEPALLLPSPSSTDDMIEGQRFIISFSFTLSQIHQHILRVTKRQETQQHTRNDSQIIQENMALLHLQAMIDNDFMHLPSHLAYSRHNSSWPFPAAEEDTTVNIPPMTRLVHMLYHLNIIVLHYHYMMHPLPQGSNGDIKSYPHRHMCISAASMMTRLVEGLLLDPVQSFRYAPRGVQFVAHCMTSALTVLRVESMNQDTMTVNKVCFDEYQRCAQLAQRVASVSPSFEMRSYVNDNASTNSSVGTSPSPILQQHTKRRNTISEQTPSFPRTANYPMVVPQSLLQSSSTDIFHLQPPPYPQYHQPLSNGHAAPLHIQNNNNNNSLRKLRGSTQSCQDLRSMNRLHMSHTGFHRGSSNKSVVSTGSASSNTTTPYRHYPPYPVNDAVIPVTSQSSGKIRRIKKSMSTHGLSTNYRQQQQQQQQQQQSVPMLYTQQPLLNNTSSFLHRPYQPTFDDDIKLTPSTSAMNPIHTVMMDDLSMNMDFDFLYGSNDHYGQRSEGHQLL</sequence>
<dbReference type="PROSITE" id="PS50048">
    <property type="entry name" value="ZN2_CY6_FUNGAL_2"/>
    <property type="match status" value="1"/>
</dbReference>
<dbReference type="Pfam" id="PF00172">
    <property type="entry name" value="Zn_clus"/>
    <property type="match status" value="1"/>
</dbReference>
<keyword evidence="2" id="KW-0479">Metal-binding</keyword>
<name>A0A367JTB8_RHIST</name>
<evidence type="ECO:0000256" key="4">
    <source>
        <dbReference type="ARBA" id="ARBA00023163"/>
    </source>
</evidence>
<dbReference type="OrthoDB" id="2123952at2759"/>
<dbReference type="InterPro" id="IPR050815">
    <property type="entry name" value="TF_fung"/>
</dbReference>
<feature type="domain" description="Zn(2)-C6 fungal-type" evidence="7">
    <location>
        <begin position="37"/>
        <end position="66"/>
    </location>
</feature>
<dbReference type="PANTHER" id="PTHR47338:SF5">
    <property type="entry name" value="ZN(II)2CYS6 TRANSCRIPTION FACTOR (EUROFUNG)"/>
    <property type="match status" value="1"/>
</dbReference>
<dbReference type="PANTHER" id="PTHR47338">
    <property type="entry name" value="ZN(II)2CYS6 TRANSCRIPTION FACTOR (EUROFUNG)-RELATED"/>
    <property type="match status" value="1"/>
</dbReference>
<dbReference type="GO" id="GO:0008270">
    <property type="term" value="F:zinc ion binding"/>
    <property type="evidence" value="ECO:0007669"/>
    <property type="project" value="InterPro"/>
</dbReference>
<evidence type="ECO:0000313" key="9">
    <source>
        <dbReference type="Proteomes" id="UP000253551"/>
    </source>
</evidence>
<feature type="compositionally biased region" description="Polar residues" evidence="6">
    <location>
        <begin position="575"/>
        <end position="591"/>
    </location>
</feature>
<dbReference type="GO" id="GO:0000981">
    <property type="term" value="F:DNA-binding transcription factor activity, RNA polymerase II-specific"/>
    <property type="evidence" value="ECO:0007669"/>
    <property type="project" value="InterPro"/>
</dbReference>
<dbReference type="InterPro" id="IPR001138">
    <property type="entry name" value="Zn2Cys6_DnaBD"/>
</dbReference>
<dbReference type="SUPFAM" id="SSF57701">
    <property type="entry name" value="Zn2/Cys6 DNA-binding domain"/>
    <property type="match status" value="1"/>
</dbReference>
<dbReference type="Proteomes" id="UP000253551">
    <property type="component" value="Unassembled WGS sequence"/>
</dbReference>
<feature type="compositionally biased region" description="Basic and acidic residues" evidence="6">
    <location>
        <begin position="7"/>
        <end position="20"/>
    </location>
</feature>
<dbReference type="CDD" id="cd12148">
    <property type="entry name" value="fungal_TF_MHR"/>
    <property type="match status" value="1"/>
</dbReference>
<dbReference type="STRING" id="4846.A0A367JTB8"/>
<keyword evidence="5" id="KW-0539">Nucleus</keyword>
<keyword evidence="9" id="KW-1185">Reference proteome</keyword>
<feature type="compositionally biased region" description="Polar residues" evidence="6">
    <location>
        <begin position="599"/>
        <end position="608"/>
    </location>
</feature>
<accession>A0A367JTB8</accession>
<dbReference type="AlphaFoldDB" id="A0A367JTB8"/>
<gene>
    <name evidence="8" type="primary">RGT1_1</name>
    <name evidence="8" type="ORF">CU098_005562</name>
</gene>
<feature type="region of interest" description="Disordered" evidence="6">
    <location>
        <begin position="1"/>
        <end position="31"/>
    </location>
</feature>
<evidence type="ECO:0000256" key="3">
    <source>
        <dbReference type="ARBA" id="ARBA00023015"/>
    </source>
</evidence>
<proteinExistence type="predicted"/>
<dbReference type="GO" id="GO:0005634">
    <property type="term" value="C:nucleus"/>
    <property type="evidence" value="ECO:0007669"/>
    <property type="project" value="UniProtKB-SubCell"/>
</dbReference>
<feature type="region of interest" description="Disordered" evidence="6">
    <location>
        <begin position="575"/>
        <end position="611"/>
    </location>
</feature>
<dbReference type="GO" id="GO:0006351">
    <property type="term" value="P:DNA-templated transcription"/>
    <property type="evidence" value="ECO:0007669"/>
    <property type="project" value="InterPro"/>
</dbReference>
<keyword evidence="4" id="KW-0804">Transcription</keyword>
<comment type="subcellular location">
    <subcellularLocation>
        <location evidence="1">Nucleus</location>
    </subcellularLocation>
</comment>
<evidence type="ECO:0000313" key="8">
    <source>
        <dbReference type="EMBL" id="RCH93099.1"/>
    </source>
</evidence>
<evidence type="ECO:0000256" key="2">
    <source>
        <dbReference type="ARBA" id="ARBA00022723"/>
    </source>
</evidence>
<dbReference type="InterPro" id="IPR007219">
    <property type="entry name" value="XnlR_reg_dom"/>
</dbReference>
<dbReference type="Pfam" id="PF04082">
    <property type="entry name" value="Fungal_trans"/>
    <property type="match status" value="1"/>
</dbReference>
<protein>
    <submittedName>
        <fullName evidence="8">Transcriptional activator</fullName>
    </submittedName>
</protein>
<organism evidence="8 9">
    <name type="scientific">Rhizopus stolonifer</name>
    <name type="common">Rhizopus nigricans</name>
    <dbReference type="NCBI Taxonomy" id="4846"/>
    <lineage>
        <taxon>Eukaryota</taxon>
        <taxon>Fungi</taxon>
        <taxon>Fungi incertae sedis</taxon>
        <taxon>Mucoromycota</taxon>
        <taxon>Mucoromycotina</taxon>
        <taxon>Mucoromycetes</taxon>
        <taxon>Mucorales</taxon>
        <taxon>Mucorineae</taxon>
        <taxon>Rhizopodaceae</taxon>
        <taxon>Rhizopus</taxon>
    </lineage>
</organism>